<organism evidence="7 8">
    <name type="scientific">Paraconiothyrium brasiliense</name>
    <dbReference type="NCBI Taxonomy" id="300254"/>
    <lineage>
        <taxon>Eukaryota</taxon>
        <taxon>Fungi</taxon>
        <taxon>Dikarya</taxon>
        <taxon>Ascomycota</taxon>
        <taxon>Pezizomycotina</taxon>
        <taxon>Dothideomycetes</taxon>
        <taxon>Pleosporomycetidae</taxon>
        <taxon>Pleosporales</taxon>
        <taxon>Massarineae</taxon>
        <taxon>Didymosphaeriaceae</taxon>
        <taxon>Paraconiothyrium</taxon>
    </lineage>
</organism>
<dbReference type="PROSITE" id="PS51826">
    <property type="entry name" value="PSBD"/>
    <property type="match status" value="1"/>
</dbReference>
<name>A0ABR3RTY9_9PLEO</name>
<dbReference type="EMBL" id="JAKJXO020000003">
    <property type="protein sequence ID" value="KAL1607728.1"/>
    <property type="molecule type" value="Genomic_DNA"/>
</dbReference>
<keyword evidence="8" id="KW-1185">Reference proteome</keyword>
<evidence type="ECO:0000313" key="7">
    <source>
        <dbReference type="EMBL" id="KAL1607728.1"/>
    </source>
</evidence>
<dbReference type="Gene3D" id="4.10.320.10">
    <property type="entry name" value="E3-binding domain"/>
    <property type="match status" value="1"/>
</dbReference>
<evidence type="ECO:0000313" key="8">
    <source>
        <dbReference type="Proteomes" id="UP001521785"/>
    </source>
</evidence>
<dbReference type="Pfam" id="PF02817">
    <property type="entry name" value="E3_binding"/>
    <property type="match status" value="1"/>
</dbReference>
<evidence type="ECO:0000259" key="6">
    <source>
        <dbReference type="PROSITE" id="PS51826"/>
    </source>
</evidence>
<evidence type="ECO:0000256" key="5">
    <source>
        <dbReference type="SAM" id="MobiDB-lite"/>
    </source>
</evidence>
<feature type="domain" description="Peripheral subunit-binding (PSBD)" evidence="6">
    <location>
        <begin position="177"/>
        <end position="214"/>
    </location>
</feature>
<evidence type="ECO:0000256" key="1">
    <source>
        <dbReference type="ARBA" id="ARBA00001938"/>
    </source>
</evidence>
<dbReference type="PANTHER" id="PTHR43178:SF5">
    <property type="entry name" value="LIPOAMIDE ACYLTRANSFERASE COMPONENT OF BRANCHED-CHAIN ALPHA-KETO ACID DEHYDROGENASE COMPLEX, MITOCHONDRIAL"/>
    <property type="match status" value="1"/>
</dbReference>
<dbReference type="Proteomes" id="UP001521785">
    <property type="component" value="Unassembled WGS sequence"/>
</dbReference>
<proteinExistence type="inferred from homology"/>
<keyword evidence="4" id="KW-0012">Acyltransferase</keyword>
<dbReference type="SUPFAM" id="SSF52777">
    <property type="entry name" value="CoA-dependent acyltransferases"/>
    <property type="match status" value="1"/>
</dbReference>
<evidence type="ECO:0000256" key="3">
    <source>
        <dbReference type="ARBA" id="ARBA00022679"/>
    </source>
</evidence>
<comment type="caution">
    <text evidence="7">The sequence shown here is derived from an EMBL/GenBank/DDBJ whole genome shotgun (WGS) entry which is preliminary data.</text>
</comment>
<accession>A0ABR3RTY9</accession>
<feature type="compositionally biased region" description="Basic and acidic residues" evidence="5">
    <location>
        <begin position="116"/>
        <end position="140"/>
    </location>
</feature>
<dbReference type="InterPro" id="IPR023213">
    <property type="entry name" value="CAT-like_dom_sf"/>
</dbReference>
<comment type="cofactor">
    <cofactor evidence="1">
        <name>(R)-lipoate</name>
        <dbReference type="ChEBI" id="CHEBI:83088"/>
    </cofactor>
</comment>
<dbReference type="InterPro" id="IPR036625">
    <property type="entry name" value="E3-bd_dom_sf"/>
</dbReference>
<sequence>MKAAMSREAARFLCRSALVGRTPIAPRTEACTLNVQRRRWDQRRGFVATNRLKVVKPYILADIGEGITECQITSRFDGVIKKLYYEPDDMAKVGKAHIDIQSEISEADAAVLDGAADKPTEDTPKKSEPRQQEIEVDRNDTAAATGDVPVQSAPPLPAEPAQEESEPRKPPGKHASLATPAVRHMVKAANLNIEDIEGTGKDGRVLKEDVQRHTQSAKARTTSVPSAAAAQQLEDRTQPLTPIQTAMFKKMAQSLSVPHFLYTDGVDFTALNAIRKKYNASREKSQRLTTFPFIVKALSLALQQYPLLNAHLDTQTNPDKPQLIYKGAHNIGIAVDSPTGLLVPVIRNVQSLSIEEIAAEIARLSVLARDGKLSTNDMKNATITISNIGSIGGGVVAPVISTPQVAIVGIGRAKTVPAFGKDGELIKKEECTFSWSADHRVIDGATAARCAEVMRGYLEDVESMLVSLR</sequence>
<dbReference type="Pfam" id="PF00198">
    <property type="entry name" value="2-oxoacid_dh"/>
    <property type="match status" value="1"/>
</dbReference>
<keyword evidence="3" id="KW-0808">Transferase</keyword>
<dbReference type="PANTHER" id="PTHR43178">
    <property type="entry name" value="DIHYDROLIPOAMIDE ACETYLTRANSFERASE COMPONENT OF PYRUVATE DEHYDROGENASE COMPLEX"/>
    <property type="match status" value="1"/>
</dbReference>
<dbReference type="InterPro" id="IPR050743">
    <property type="entry name" value="2-oxoacid_DH_E2_comp"/>
</dbReference>
<protein>
    <recommendedName>
        <fullName evidence="6">Peripheral subunit-binding (PSBD) domain-containing protein</fullName>
    </recommendedName>
</protein>
<comment type="similarity">
    <text evidence="2">Belongs to the 2-oxoacid dehydrogenase family.</text>
</comment>
<dbReference type="InterPro" id="IPR004167">
    <property type="entry name" value="PSBD"/>
</dbReference>
<evidence type="ECO:0000256" key="2">
    <source>
        <dbReference type="ARBA" id="ARBA00007317"/>
    </source>
</evidence>
<dbReference type="SUPFAM" id="SSF47005">
    <property type="entry name" value="Peripheral subunit-binding domain of 2-oxo acid dehydrogenase complex"/>
    <property type="match status" value="1"/>
</dbReference>
<evidence type="ECO:0000256" key="4">
    <source>
        <dbReference type="ARBA" id="ARBA00023315"/>
    </source>
</evidence>
<gene>
    <name evidence="7" type="ORF">SLS60_002664</name>
</gene>
<dbReference type="InterPro" id="IPR001078">
    <property type="entry name" value="2-oxoacid_DH_actylTfrase"/>
</dbReference>
<reference evidence="7 8" key="1">
    <citation type="submission" date="2024-02" db="EMBL/GenBank/DDBJ databases">
        <title>De novo assembly and annotation of 12 fungi associated with fruit tree decline syndrome in Ontario, Canada.</title>
        <authorList>
            <person name="Sulman M."/>
            <person name="Ellouze W."/>
            <person name="Ilyukhin E."/>
        </authorList>
    </citation>
    <scope>NUCLEOTIDE SEQUENCE [LARGE SCALE GENOMIC DNA]</scope>
    <source>
        <strain evidence="7 8">M42-189</strain>
    </source>
</reference>
<dbReference type="Gene3D" id="3.30.559.10">
    <property type="entry name" value="Chloramphenicol acetyltransferase-like domain"/>
    <property type="match status" value="1"/>
</dbReference>
<feature type="region of interest" description="Disordered" evidence="5">
    <location>
        <begin position="116"/>
        <end position="176"/>
    </location>
</feature>